<comment type="subunit">
    <text evidence="9 10">Homodimer. Probably interacts with PlsY.</text>
</comment>
<evidence type="ECO:0000256" key="4">
    <source>
        <dbReference type="ARBA" id="ARBA00022679"/>
    </source>
</evidence>
<evidence type="ECO:0000256" key="5">
    <source>
        <dbReference type="ARBA" id="ARBA00023098"/>
    </source>
</evidence>
<comment type="similarity">
    <text evidence="10">Belongs to the PlsX family.</text>
</comment>
<keyword evidence="4 10" id="KW-0808">Transferase</keyword>
<dbReference type="GO" id="GO:0043811">
    <property type="term" value="F:phosphate:acyl-[acyl carrier protein] acyltransferase activity"/>
    <property type="evidence" value="ECO:0007669"/>
    <property type="project" value="UniProtKB-UniRule"/>
</dbReference>
<evidence type="ECO:0000256" key="8">
    <source>
        <dbReference type="ARBA" id="ARBA00024069"/>
    </source>
</evidence>
<dbReference type="InterPro" id="IPR012281">
    <property type="entry name" value="Phospholipid_synth_PlsX-like"/>
</dbReference>
<keyword evidence="11" id="KW-0012">Acyltransferase</keyword>
<dbReference type="GO" id="GO:0008654">
    <property type="term" value="P:phospholipid biosynthetic process"/>
    <property type="evidence" value="ECO:0007669"/>
    <property type="project" value="UniProtKB-KW"/>
</dbReference>
<dbReference type="NCBIfam" id="TIGR00182">
    <property type="entry name" value="plsX"/>
    <property type="match status" value="1"/>
</dbReference>
<dbReference type="InterPro" id="IPR003664">
    <property type="entry name" value="FA_synthesis"/>
</dbReference>
<gene>
    <name evidence="10" type="primary">plsX</name>
    <name evidence="11" type="ORF">MOS_561</name>
</gene>
<dbReference type="GO" id="GO:0005737">
    <property type="term" value="C:cytoplasm"/>
    <property type="evidence" value="ECO:0007669"/>
    <property type="project" value="UniProtKB-SubCell"/>
</dbReference>
<dbReference type="PANTHER" id="PTHR30100">
    <property type="entry name" value="FATTY ACID/PHOSPHOLIPID SYNTHESIS PROTEIN PLSX"/>
    <property type="match status" value="1"/>
</dbReference>
<comment type="catalytic activity">
    <reaction evidence="1 10">
        <text>a fatty acyl-[ACP] + phosphate = an acyl phosphate + holo-[ACP]</text>
        <dbReference type="Rhea" id="RHEA:42292"/>
        <dbReference type="Rhea" id="RHEA-COMP:9685"/>
        <dbReference type="Rhea" id="RHEA-COMP:14125"/>
        <dbReference type="ChEBI" id="CHEBI:43474"/>
        <dbReference type="ChEBI" id="CHEBI:59918"/>
        <dbReference type="ChEBI" id="CHEBI:64479"/>
        <dbReference type="ChEBI" id="CHEBI:138651"/>
        <dbReference type="EC" id="2.3.1.274"/>
    </reaction>
</comment>
<dbReference type="AlphaFoldDB" id="A0AAI8AN22"/>
<accession>A0AAI8AN22</accession>
<evidence type="ECO:0000256" key="9">
    <source>
        <dbReference type="ARBA" id="ARBA00046608"/>
    </source>
</evidence>
<keyword evidence="6 10" id="KW-0594">Phospholipid biosynthesis</keyword>
<comment type="subcellular location">
    <subcellularLocation>
        <location evidence="10">Cytoplasm</location>
    </subcellularLocation>
    <text evidence="10">Associated with the membrane possibly through PlsY.</text>
</comment>
<dbReference type="RefSeq" id="WP_015084228.1">
    <property type="nucleotide sequence ID" value="NC_019552.1"/>
</dbReference>
<reference evidence="11 12" key="1">
    <citation type="journal article" date="2013" name="Genome Announc.">
        <title>Complete Genome Sequence of Mycoplasma hyorhinis Strain SK76.</title>
        <authorList>
            <person name="Goodison S."/>
            <person name="Urquidi V."/>
            <person name="Kumar D."/>
            <person name="Reyes L."/>
            <person name="Rosser C.J."/>
        </authorList>
    </citation>
    <scope>NUCLEOTIDE SEQUENCE [LARGE SCALE GENOMIC DNA]</scope>
    <source>
        <strain evidence="11 12">SK76</strain>
    </source>
</reference>
<name>A0AAI8AN22_MESHY</name>
<dbReference type="HAMAP" id="MF_00019">
    <property type="entry name" value="PlsX"/>
    <property type="match status" value="1"/>
</dbReference>
<dbReference type="Gene3D" id="3.40.718.10">
    <property type="entry name" value="Isopropylmalate Dehydrogenase"/>
    <property type="match status" value="1"/>
</dbReference>
<keyword evidence="5 10" id="KW-0443">Lipid metabolism</keyword>
<evidence type="ECO:0000313" key="11">
    <source>
        <dbReference type="EMBL" id="AFX74473.1"/>
    </source>
</evidence>
<dbReference type="KEGG" id="mhs:MOS_561"/>
<dbReference type="EMBL" id="CP003914">
    <property type="protein sequence ID" value="AFX74473.1"/>
    <property type="molecule type" value="Genomic_DNA"/>
</dbReference>
<comment type="function">
    <text evidence="10">Catalyzes the reversible formation of acyl-phosphate (acyl-PO(4)) from acyl-[acyl-carrier-protein] (acyl-ACP). This enzyme utilizes acyl-ACP as fatty acyl donor, but not acyl-CoA.</text>
</comment>
<proteinExistence type="inferred from homology"/>
<keyword evidence="7 10" id="KW-1208">Phospholipid metabolism</keyword>
<sequence>MKYNIAFDAQNNEGSLEFATIAAHKFAKENPKFKVWLIGNAHQIQKFMPANKPENLLVLNEIGIAIKKDALSKDVVKEENSMNTALKMLAEQQVDAVLSAGESSLLLASSMLMLKRLTGIKRPAFMPMIPTIEKEKYFLMLDVGANIEVKPEYLHQWAQIAKIFYQNLFKIKNPIIGLINIGTEDYKGFDFHKEANILLKLDKTLNYKGFVETKSILEGNIDIVLSDGYAGNLVLKTMEGTVLSFVKLLKSELKKTATRQFAALMLKPAFSNIKERFDYRNVGAAWIIGLNGIVLKAHSSSDEKAFEGALNQIKLALESQIFSKLKETLKE</sequence>
<evidence type="ECO:0000313" key="12">
    <source>
        <dbReference type="Proteomes" id="UP000009399"/>
    </source>
</evidence>
<protein>
    <recommendedName>
        <fullName evidence="8 10">Phosphate acyltransferase</fullName>
        <ecNumber evidence="8 10">2.3.1.274</ecNumber>
    </recommendedName>
    <alternativeName>
        <fullName evidence="10">Acyl-ACP phosphotransacylase</fullName>
    </alternativeName>
    <alternativeName>
        <fullName evidence="10">Acyl-[acyl-carrier-protein]--phosphate acyltransferase</fullName>
    </alternativeName>
    <alternativeName>
        <fullName evidence="10">Phosphate-acyl-ACP acyltransferase</fullName>
    </alternativeName>
</protein>
<comment type="pathway">
    <text evidence="10">Lipid metabolism; phospholipid metabolism.</text>
</comment>
<dbReference type="Proteomes" id="UP000009399">
    <property type="component" value="Chromosome"/>
</dbReference>
<organism evidence="11 12">
    <name type="scientific">Mesomycoplasma hyorhinis SK76</name>
    <dbReference type="NCBI Taxonomy" id="1118964"/>
    <lineage>
        <taxon>Bacteria</taxon>
        <taxon>Bacillati</taxon>
        <taxon>Mycoplasmatota</taxon>
        <taxon>Mycoplasmoidales</taxon>
        <taxon>Metamycoplasmataceae</taxon>
        <taxon>Mesomycoplasma</taxon>
    </lineage>
</organism>
<evidence type="ECO:0000256" key="10">
    <source>
        <dbReference type="HAMAP-Rule" id="MF_00019"/>
    </source>
</evidence>
<keyword evidence="2 10" id="KW-0963">Cytoplasm</keyword>
<dbReference type="EC" id="2.3.1.274" evidence="8 10"/>
<keyword evidence="3 10" id="KW-0444">Lipid biosynthesis</keyword>
<evidence type="ECO:0000256" key="2">
    <source>
        <dbReference type="ARBA" id="ARBA00022490"/>
    </source>
</evidence>
<dbReference type="GO" id="GO:0006633">
    <property type="term" value="P:fatty acid biosynthetic process"/>
    <property type="evidence" value="ECO:0007669"/>
    <property type="project" value="UniProtKB-UniRule"/>
</dbReference>
<dbReference type="PANTHER" id="PTHR30100:SF1">
    <property type="entry name" value="PHOSPHATE ACYLTRANSFERASE"/>
    <property type="match status" value="1"/>
</dbReference>
<evidence type="ECO:0000256" key="3">
    <source>
        <dbReference type="ARBA" id="ARBA00022516"/>
    </source>
</evidence>
<evidence type="ECO:0000256" key="6">
    <source>
        <dbReference type="ARBA" id="ARBA00023209"/>
    </source>
</evidence>
<dbReference type="PIRSF" id="PIRSF002465">
    <property type="entry name" value="Phsphlp_syn_PlsX"/>
    <property type="match status" value="1"/>
</dbReference>
<evidence type="ECO:0000256" key="1">
    <source>
        <dbReference type="ARBA" id="ARBA00001232"/>
    </source>
</evidence>
<evidence type="ECO:0000256" key="7">
    <source>
        <dbReference type="ARBA" id="ARBA00023264"/>
    </source>
</evidence>
<dbReference type="Pfam" id="PF02504">
    <property type="entry name" value="FA_synthesis"/>
    <property type="match status" value="1"/>
</dbReference>
<dbReference type="SUPFAM" id="SSF53659">
    <property type="entry name" value="Isocitrate/Isopropylmalate dehydrogenase-like"/>
    <property type="match status" value="1"/>
</dbReference>